<protein>
    <recommendedName>
        <fullName evidence="4">YcxB family protein</fullName>
    </recommendedName>
</protein>
<evidence type="ECO:0008006" key="4">
    <source>
        <dbReference type="Google" id="ProtNLM"/>
    </source>
</evidence>
<keyword evidence="1" id="KW-0472">Membrane</keyword>
<dbReference type="Proteomes" id="UP000095380">
    <property type="component" value="Unassembled WGS sequence"/>
</dbReference>
<reference evidence="2 3" key="1">
    <citation type="submission" date="2015-09" db="EMBL/GenBank/DDBJ databases">
        <authorList>
            <consortium name="Pathogen Informatics"/>
        </authorList>
    </citation>
    <scope>NUCLEOTIDE SEQUENCE [LARGE SCALE GENOMIC DNA]</scope>
    <source>
        <strain evidence="2 3">2789STDY5608851</strain>
    </source>
</reference>
<dbReference type="EMBL" id="CYYM01000002">
    <property type="protein sequence ID" value="CUN54873.1"/>
    <property type="molecule type" value="Genomic_DNA"/>
</dbReference>
<evidence type="ECO:0000256" key="1">
    <source>
        <dbReference type="SAM" id="Phobius"/>
    </source>
</evidence>
<feature type="transmembrane region" description="Helical" evidence="1">
    <location>
        <begin position="50"/>
        <end position="67"/>
    </location>
</feature>
<evidence type="ECO:0000313" key="3">
    <source>
        <dbReference type="Proteomes" id="UP000095380"/>
    </source>
</evidence>
<name>A0A173XTK4_9FIRM</name>
<keyword evidence="1" id="KW-0812">Transmembrane</keyword>
<keyword evidence="1" id="KW-1133">Transmembrane helix</keyword>
<sequence>MNNQLYKDIIRHRFCKGENDMANYYRVAYKESKNTLKQICELFRVDSSDITIKFIVTVMGPLVFYFMCKYGNPGGGTPGGMTFFVIKFIVVWALAFAAAVILNRTIWRKVLSTTAVGDAEDQFDRRCRLNGGPVSSEIHFFDDHFDSVTAKKTRSFSYKDVTKILETKEAFGVVVKADPETVGSARAMIGFPKTALEGNSTDELAEFLLERCGNMKRKKVKKF</sequence>
<dbReference type="AlphaFoldDB" id="A0A173XTK4"/>
<feature type="transmembrane region" description="Helical" evidence="1">
    <location>
        <begin position="79"/>
        <end position="102"/>
    </location>
</feature>
<accession>A0A173XTK4</accession>
<organism evidence="2 3">
    <name type="scientific">Dorea longicatena</name>
    <dbReference type="NCBI Taxonomy" id="88431"/>
    <lineage>
        <taxon>Bacteria</taxon>
        <taxon>Bacillati</taxon>
        <taxon>Bacillota</taxon>
        <taxon>Clostridia</taxon>
        <taxon>Lachnospirales</taxon>
        <taxon>Lachnospiraceae</taxon>
        <taxon>Dorea</taxon>
    </lineage>
</organism>
<gene>
    <name evidence="2" type="ORF">ERS852408_00525</name>
</gene>
<evidence type="ECO:0000313" key="2">
    <source>
        <dbReference type="EMBL" id="CUN54873.1"/>
    </source>
</evidence>
<proteinExistence type="predicted"/>